<name>A0A0A8JB94_9CAUD</name>
<organism evidence="1 2">
    <name type="scientific">Ralstonia phage RSL2</name>
    <dbReference type="NCBI Taxonomy" id="1585840"/>
    <lineage>
        <taxon>Viruses</taxon>
        <taxon>Duplodnaviria</taxon>
        <taxon>Heunggongvirae</taxon>
        <taxon>Uroviricota</taxon>
        <taxon>Caudoviricetes</taxon>
        <taxon>Chimalliviridae</taxon>
        <taxon>Chiangmaivirus</taxon>
        <taxon>Chiangmaivirus RSL2</taxon>
    </lineage>
</organism>
<protein>
    <submittedName>
        <fullName evidence="1">Uncharacterized protein</fullName>
    </submittedName>
</protein>
<evidence type="ECO:0000313" key="2">
    <source>
        <dbReference type="Proteomes" id="UP000203794"/>
    </source>
</evidence>
<dbReference type="Proteomes" id="UP000203794">
    <property type="component" value="Segment"/>
</dbReference>
<evidence type="ECO:0000313" key="1">
    <source>
        <dbReference type="EMBL" id="BAQ02641.2"/>
    </source>
</evidence>
<reference evidence="1 2" key="1">
    <citation type="submission" date="2014-12" db="EMBL/GenBank/DDBJ databases">
        <title>Genome analysis of a novel jumbo phage RSL2 infecting the phytopathogen Ralstonia solanacearum.</title>
        <authorList>
            <person name="Kawasaki T."/>
            <person name="Fujie M."/>
            <person name="Chatchawankanphanich O."/>
            <person name="Ogata H."/>
            <person name="Yamada T."/>
        </authorList>
    </citation>
    <scope>NUCLEOTIDE SEQUENCE [LARGE SCALE GENOMIC DNA]</scope>
    <source>
        <strain evidence="1 2">RSL2</strain>
    </source>
</reference>
<sequence>MDIVEQIIIQMSQGLKYQRKWMIRHATQHFAVLYQTTVWLSNDPDDLRLYDALDIIKQKFYYMHGTFVNIKKSRLRNNINMEMFTTSGDLLTSVEDVSQYDKKEQGGGCKIRITLSVVTPMTPRNYDYFRYL</sequence>
<dbReference type="EMBL" id="AP014693">
    <property type="protein sequence ID" value="BAQ02641.2"/>
    <property type="molecule type" value="Genomic_DNA"/>
</dbReference>
<accession>A0A0A8JB94</accession>
<proteinExistence type="predicted"/>
<keyword evidence="2" id="KW-1185">Reference proteome</keyword>